<reference evidence="2 3" key="1">
    <citation type="journal article" date="2008" name="Proc. Natl. Acad. Sci. U.S.A.">
        <title>Niche adaptation and genome expansion in the chlorophyll d-producing cyanobacterium Acaryochloris marina.</title>
        <authorList>
            <person name="Swingley W.D."/>
            <person name="Chen M."/>
            <person name="Cheung P.C."/>
            <person name="Conrad A.L."/>
            <person name="Dejesa L.C."/>
            <person name="Hao J."/>
            <person name="Honchak B.M."/>
            <person name="Karbach L.E."/>
            <person name="Kurdoglu A."/>
            <person name="Lahiri S."/>
            <person name="Mastrian S.D."/>
            <person name="Miyashita H."/>
            <person name="Page L."/>
            <person name="Ramakrishna P."/>
            <person name="Satoh S."/>
            <person name="Sattley W.M."/>
            <person name="Shimada Y."/>
            <person name="Taylor H.L."/>
            <person name="Tomo T."/>
            <person name="Tsuchiya T."/>
            <person name="Wang Z.T."/>
            <person name="Raymond J."/>
            <person name="Mimuro M."/>
            <person name="Blankenship R.E."/>
            <person name="Touchman J.W."/>
        </authorList>
    </citation>
    <scope>NUCLEOTIDE SEQUENCE [LARGE SCALE GENOMIC DNA]</scope>
    <source>
        <strain evidence="3">MBIC 11017</strain>
    </source>
</reference>
<keyword evidence="1" id="KW-0472">Membrane</keyword>
<dbReference type="Proteomes" id="UP000000268">
    <property type="component" value="Chromosome"/>
</dbReference>
<keyword evidence="3" id="KW-1185">Reference proteome</keyword>
<keyword evidence="1" id="KW-1133">Transmembrane helix</keyword>
<evidence type="ECO:0000256" key="1">
    <source>
        <dbReference type="SAM" id="Phobius"/>
    </source>
</evidence>
<keyword evidence="1" id="KW-0812">Transmembrane</keyword>
<evidence type="ECO:0000313" key="3">
    <source>
        <dbReference type="Proteomes" id="UP000000268"/>
    </source>
</evidence>
<feature type="transmembrane region" description="Helical" evidence="1">
    <location>
        <begin position="6"/>
        <end position="31"/>
    </location>
</feature>
<dbReference type="RefSeq" id="WP_012161267.1">
    <property type="nucleotide sequence ID" value="NC_009925.1"/>
</dbReference>
<proteinExistence type="predicted"/>
<sequence length="234" mass="26847">MEAILMVLAGLLLGIFATVAILYAFLVVLVLPNRESISTFQQHSFQQHSSQPQRLTTEVRELSDLQALMEIRQPQPVEAQSWHQDSEYLALKADIQAESQAYQRIPTFLRGFMPKPWKKAWQYSESLTYVNDSIPKILGNWDSREFSRQCTPTLLKSTQKDSLDQSFADLLGRCGQMTAYQGIKYFGLDNLRGDSVWQFVAQADFENGWAIITGRVIWQGQRCWFDHFSISNAI</sequence>
<dbReference type="OrthoDB" id="9819418at2"/>
<dbReference type="EMBL" id="CP000828">
    <property type="protein sequence ID" value="ABW25670.1"/>
    <property type="molecule type" value="Genomic_DNA"/>
</dbReference>
<dbReference type="KEGG" id="amr:AM1_0621"/>
<dbReference type="HOGENOM" id="CLU_1182929_0_0_3"/>
<dbReference type="AlphaFoldDB" id="B0CD79"/>
<name>B0CD79_ACAM1</name>
<accession>B0CD79</accession>
<protein>
    <submittedName>
        <fullName evidence="2">Uncharacterized protein</fullName>
    </submittedName>
</protein>
<organism evidence="2 3">
    <name type="scientific">Acaryochloris marina (strain MBIC 11017)</name>
    <dbReference type="NCBI Taxonomy" id="329726"/>
    <lineage>
        <taxon>Bacteria</taxon>
        <taxon>Bacillati</taxon>
        <taxon>Cyanobacteriota</taxon>
        <taxon>Cyanophyceae</taxon>
        <taxon>Acaryochloridales</taxon>
        <taxon>Acaryochloridaceae</taxon>
        <taxon>Acaryochloris</taxon>
    </lineage>
</organism>
<gene>
    <name evidence="2" type="ordered locus">AM1_0621</name>
</gene>
<evidence type="ECO:0000313" key="2">
    <source>
        <dbReference type="EMBL" id="ABW25670.1"/>
    </source>
</evidence>